<dbReference type="GO" id="GO:0009097">
    <property type="term" value="P:isoleucine biosynthetic process"/>
    <property type="evidence" value="ECO:0007669"/>
    <property type="project" value="TreeGrafter"/>
</dbReference>
<dbReference type="InterPro" id="IPR011766">
    <property type="entry name" value="TPP_enzyme_TPP-bd"/>
</dbReference>
<dbReference type="PANTHER" id="PTHR18968">
    <property type="entry name" value="THIAMINE PYROPHOSPHATE ENZYMES"/>
    <property type="match status" value="1"/>
</dbReference>
<dbReference type="InterPro" id="IPR029061">
    <property type="entry name" value="THDP-binding"/>
</dbReference>
<dbReference type="KEGG" id="cmic:caldi_06030"/>
<gene>
    <name evidence="7" type="primary">ilvB_2</name>
    <name evidence="7" type="ORF">caldi_06030</name>
</gene>
<dbReference type="InterPro" id="IPR045229">
    <property type="entry name" value="TPP_enz"/>
</dbReference>
<dbReference type="Gene3D" id="3.40.50.970">
    <property type="match status" value="2"/>
</dbReference>
<dbReference type="Pfam" id="PF02775">
    <property type="entry name" value="TPP_enzyme_C"/>
    <property type="match status" value="1"/>
</dbReference>
<dbReference type="AlphaFoldDB" id="A0AA35CJI8"/>
<organism evidence="7 8">
    <name type="scientific">Caldinitratiruptor microaerophilus</name>
    <dbReference type="NCBI Taxonomy" id="671077"/>
    <lineage>
        <taxon>Bacteria</taxon>
        <taxon>Bacillati</taxon>
        <taxon>Bacillota</taxon>
        <taxon>Clostridia</taxon>
        <taxon>Eubacteriales</taxon>
        <taxon>Symbiobacteriaceae</taxon>
        <taxon>Caldinitratiruptor</taxon>
    </lineage>
</organism>
<dbReference type="InterPro" id="IPR000399">
    <property type="entry name" value="TPP-bd_CS"/>
</dbReference>
<protein>
    <submittedName>
        <fullName evidence="7">Acetolactate synthase</fullName>
    </submittedName>
</protein>
<dbReference type="SUPFAM" id="SSF52518">
    <property type="entry name" value="Thiamin diphosphate-binding fold (THDP-binding)"/>
    <property type="match status" value="2"/>
</dbReference>
<proteinExistence type="inferred from homology"/>
<dbReference type="GO" id="GO:0009099">
    <property type="term" value="P:L-valine biosynthetic process"/>
    <property type="evidence" value="ECO:0007669"/>
    <property type="project" value="TreeGrafter"/>
</dbReference>
<evidence type="ECO:0000259" key="6">
    <source>
        <dbReference type="Pfam" id="PF02776"/>
    </source>
</evidence>
<dbReference type="InterPro" id="IPR029035">
    <property type="entry name" value="DHS-like_NAD/FAD-binding_dom"/>
</dbReference>
<dbReference type="GO" id="GO:0050660">
    <property type="term" value="F:flavin adenine dinucleotide binding"/>
    <property type="evidence" value="ECO:0007669"/>
    <property type="project" value="TreeGrafter"/>
</dbReference>
<evidence type="ECO:0000259" key="4">
    <source>
        <dbReference type="Pfam" id="PF00205"/>
    </source>
</evidence>
<dbReference type="Pfam" id="PF00205">
    <property type="entry name" value="TPP_enzyme_M"/>
    <property type="match status" value="1"/>
</dbReference>
<evidence type="ECO:0000313" key="8">
    <source>
        <dbReference type="Proteomes" id="UP001163687"/>
    </source>
</evidence>
<dbReference type="Gene3D" id="3.40.50.1220">
    <property type="entry name" value="TPP-binding domain"/>
    <property type="match status" value="1"/>
</dbReference>
<name>A0AA35CJI8_9FIRM</name>
<dbReference type="InterPro" id="IPR012001">
    <property type="entry name" value="Thiamin_PyroP_enz_TPP-bd_dom"/>
</dbReference>
<dbReference type="RefSeq" id="WP_264843635.1">
    <property type="nucleotide sequence ID" value="NZ_AP025628.1"/>
</dbReference>
<accession>A0AA35CJI8</accession>
<dbReference type="GO" id="GO:0000287">
    <property type="term" value="F:magnesium ion binding"/>
    <property type="evidence" value="ECO:0007669"/>
    <property type="project" value="InterPro"/>
</dbReference>
<evidence type="ECO:0000313" key="7">
    <source>
        <dbReference type="EMBL" id="BDG59513.1"/>
    </source>
</evidence>
<dbReference type="PANTHER" id="PTHR18968:SF129">
    <property type="entry name" value="ACETOLACTATE SYNTHASE"/>
    <property type="match status" value="1"/>
</dbReference>
<feature type="domain" description="Thiamine pyrophosphate enzyme TPP-binding" evidence="5">
    <location>
        <begin position="375"/>
        <end position="521"/>
    </location>
</feature>
<dbReference type="PROSITE" id="PS00187">
    <property type="entry name" value="TPP_ENZYMES"/>
    <property type="match status" value="1"/>
</dbReference>
<evidence type="ECO:0000256" key="1">
    <source>
        <dbReference type="ARBA" id="ARBA00007812"/>
    </source>
</evidence>
<dbReference type="SUPFAM" id="SSF52467">
    <property type="entry name" value="DHS-like NAD/FAD-binding domain"/>
    <property type="match status" value="1"/>
</dbReference>
<keyword evidence="2 3" id="KW-0786">Thiamine pyrophosphate</keyword>
<feature type="domain" description="Thiamine pyrophosphate enzyme N-terminal TPP-binding" evidence="6">
    <location>
        <begin position="3"/>
        <end position="117"/>
    </location>
</feature>
<dbReference type="Proteomes" id="UP001163687">
    <property type="component" value="Chromosome"/>
</dbReference>
<dbReference type="InterPro" id="IPR012000">
    <property type="entry name" value="Thiamin_PyroP_enz_cen_dom"/>
</dbReference>
<evidence type="ECO:0000256" key="3">
    <source>
        <dbReference type="RuleBase" id="RU362132"/>
    </source>
</evidence>
<dbReference type="GO" id="GO:0003984">
    <property type="term" value="F:acetolactate synthase activity"/>
    <property type="evidence" value="ECO:0007669"/>
    <property type="project" value="TreeGrafter"/>
</dbReference>
<feature type="domain" description="Thiamine pyrophosphate enzyme central" evidence="4">
    <location>
        <begin position="191"/>
        <end position="318"/>
    </location>
</feature>
<evidence type="ECO:0000256" key="2">
    <source>
        <dbReference type="ARBA" id="ARBA00023052"/>
    </source>
</evidence>
<dbReference type="FunFam" id="3.40.50.970:FF:000007">
    <property type="entry name" value="Acetolactate synthase"/>
    <property type="match status" value="1"/>
</dbReference>
<dbReference type="Pfam" id="PF02776">
    <property type="entry name" value="TPP_enzyme_N"/>
    <property type="match status" value="1"/>
</dbReference>
<evidence type="ECO:0000259" key="5">
    <source>
        <dbReference type="Pfam" id="PF02775"/>
    </source>
</evidence>
<comment type="similarity">
    <text evidence="1 3">Belongs to the TPP enzyme family.</text>
</comment>
<sequence>MTTVARWIGRRLREAGIRHAFGLPGGEVVELIEGLRQEGVEFIVTRHEAAAAFMANAYGQATGRPGVCIATLGPGATNLVTGVAHAYLDRAPVIAITAQLPDAKYTIATHQALDLMALYRPITKWQARIDPGNVKAVVERALRVATQERPGPVYLMLPSSHAAAEVDDRPYPAPEVPARGGSAATVAPEAIRAAAERIERAHRPVLLVGLSAARAGASGQVVALAERLGAPVIVGPKAKGTFPEDHPLFTGTIEMLGTDVLFDLIASSDRVIAAGFDPVELDRDWTFDAPVLNVDTVPADPYYPVDFDLTGPLVPTLAALAEAVRPGARWALEEVAEVRRRLRARIDVEVPGLSPQQAIRALQAAFPRDTLIAVDVGAHKMATGQVWQSTVPGTFYMSNGLSSMGYAFPAALALKLVHPERKVVAVAGDGAFAMSMAELETAVRVGLGVTAVVLVDGALSLIEMAQERRGYPSTGTRFGNPDFAAVARAFGVEARTVRTPEEAEVAFAEAARADGPFLVAVHVNPAGYRLK</sequence>
<keyword evidence="8" id="KW-1185">Reference proteome</keyword>
<dbReference type="EMBL" id="AP025628">
    <property type="protein sequence ID" value="BDG59513.1"/>
    <property type="molecule type" value="Genomic_DNA"/>
</dbReference>
<dbReference type="CDD" id="cd07035">
    <property type="entry name" value="TPP_PYR_POX_like"/>
    <property type="match status" value="1"/>
</dbReference>
<dbReference type="GO" id="GO:0005948">
    <property type="term" value="C:acetolactate synthase complex"/>
    <property type="evidence" value="ECO:0007669"/>
    <property type="project" value="TreeGrafter"/>
</dbReference>
<dbReference type="GO" id="GO:0030976">
    <property type="term" value="F:thiamine pyrophosphate binding"/>
    <property type="evidence" value="ECO:0007669"/>
    <property type="project" value="InterPro"/>
</dbReference>
<reference evidence="7" key="1">
    <citation type="submission" date="2022-03" db="EMBL/GenBank/DDBJ databases">
        <title>Complete genome sequence of Caldinitratiruptor microaerophilus.</title>
        <authorList>
            <person name="Mukaiyama R."/>
            <person name="Nishiyama T."/>
            <person name="Ueda K."/>
        </authorList>
    </citation>
    <scope>NUCLEOTIDE SEQUENCE</scope>
    <source>
        <strain evidence="7">JCM 16183</strain>
    </source>
</reference>